<comment type="cofactor">
    <cofactor evidence="1">
        <name>heme</name>
        <dbReference type="ChEBI" id="CHEBI:30413"/>
    </cofactor>
</comment>
<keyword evidence="7 8" id="KW-0503">Monooxygenase</keyword>
<dbReference type="SUPFAM" id="SSF48264">
    <property type="entry name" value="Cytochrome P450"/>
    <property type="match status" value="1"/>
</dbReference>
<gene>
    <name evidence="9" type="ORF">HRUBRA_02646</name>
</gene>
<dbReference type="HOGENOM" id="CLU_033716_0_2_6"/>
<dbReference type="GO" id="GO:0005506">
    <property type="term" value="F:iron ion binding"/>
    <property type="evidence" value="ECO:0007669"/>
    <property type="project" value="InterPro"/>
</dbReference>
<evidence type="ECO:0000256" key="7">
    <source>
        <dbReference type="ARBA" id="ARBA00023033"/>
    </source>
</evidence>
<dbReference type="GO" id="GO:0016705">
    <property type="term" value="F:oxidoreductase activity, acting on paired donors, with incorporation or reduction of molecular oxygen"/>
    <property type="evidence" value="ECO:0007669"/>
    <property type="project" value="InterPro"/>
</dbReference>
<dbReference type="InterPro" id="IPR036396">
    <property type="entry name" value="Cyt_P450_sf"/>
</dbReference>
<dbReference type="FunFam" id="1.10.630.10:FF:000018">
    <property type="entry name" value="Cytochrome P450 monooxygenase"/>
    <property type="match status" value="1"/>
</dbReference>
<dbReference type="Pfam" id="PF00067">
    <property type="entry name" value="p450"/>
    <property type="match status" value="1"/>
</dbReference>
<dbReference type="PRINTS" id="PR00359">
    <property type="entry name" value="BP450"/>
</dbReference>
<sequence length="423" mass="47349">MTEALATSALRDSSSGTPVNFDATDPTILADPYPAFAALRAREPVAFTDGGFWIVTRHEDVRGVIIDKRNFGQGDFVRNIQLHYGPEFDVLAQPGYRWLSEVFVYQDPPQHTRIRGLVTQALTARRVRAMRPDVEAITHRLLDRVIDDRQMEFIHDFAYQLPTLVMCDMLGIREDEMAPGLLEQLNQAIADSFLVFEMRALPAAELALANRQIEFLESFFGEVLEARRRRPGDDLATGLLQARDGDSQLTEREIITVAIGLFGAGFETTAHMLGNGLLAFARNPAEWSKLVANRELAPSAVEEILRYESSLIATYRTAFHDTPVGNRLIRGGERVLALLAAGNRDPDVFPEPDRFHIEREGARHLTFGGGIHYCVGAELARLEGDVAFRALAERLPRLEADSSDPAWRPGFLFRGLERLPVVW</sequence>
<dbReference type="EMBL" id="AUVB01000085">
    <property type="protein sequence ID" value="KGE02668.1"/>
    <property type="molecule type" value="Genomic_DNA"/>
</dbReference>
<dbReference type="PANTHER" id="PTHR46696:SF1">
    <property type="entry name" value="CYTOCHROME P450 YJIB-RELATED"/>
    <property type="match status" value="1"/>
</dbReference>
<protein>
    <submittedName>
        <fullName evidence="9">Putative cytochrome P450 hydroxylase</fullName>
    </submittedName>
</protein>
<keyword evidence="10" id="KW-1185">Reference proteome</keyword>
<keyword evidence="5 8" id="KW-0560">Oxidoreductase</keyword>
<dbReference type="GO" id="GO:0004497">
    <property type="term" value="F:monooxygenase activity"/>
    <property type="evidence" value="ECO:0007669"/>
    <property type="project" value="UniProtKB-KW"/>
</dbReference>
<dbReference type="OrthoDB" id="7052847at2"/>
<comment type="similarity">
    <text evidence="2 8">Belongs to the cytochrome P450 family.</text>
</comment>
<evidence type="ECO:0000256" key="4">
    <source>
        <dbReference type="ARBA" id="ARBA00022723"/>
    </source>
</evidence>
<comment type="caution">
    <text evidence="9">The sequence shown here is derived from an EMBL/GenBank/DDBJ whole genome shotgun (WGS) entry which is preliminary data.</text>
</comment>
<dbReference type="CDD" id="cd20625">
    <property type="entry name" value="CYP164-like"/>
    <property type="match status" value="1"/>
</dbReference>
<dbReference type="InterPro" id="IPR017972">
    <property type="entry name" value="Cyt_P450_CS"/>
</dbReference>
<dbReference type="Proteomes" id="UP000029640">
    <property type="component" value="Unassembled WGS sequence"/>
</dbReference>
<dbReference type="STRING" id="1265313.HRUBRA_02646"/>
<dbReference type="PROSITE" id="PS00086">
    <property type="entry name" value="CYTOCHROME_P450"/>
    <property type="match status" value="1"/>
</dbReference>
<keyword evidence="3 8" id="KW-0349">Heme</keyword>
<accession>A0A095VNJ8</accession>
<reference evidence="9 10" key="1">
    <citation type="journal article" date="2014" name="Genome Announc.">
        <title>Genome Sequence of Gammaproteobacterial Pseudohaliea rubra Type Strain DSM 19751, Isolated from Coastal Seawater of the Mediterranean Sea.</title>
        <authorList>
            <person name="Spring S."/>
            <person name="Fiebig A."/>
            <person name="Riedel T."/>
            <person name="Goker M."/>
            <person name="Klenk H.P."/>
        </authorList>
    </citation>
    <scope>NUCLEOTIDE SEQUENCE [LARGE SCALE GENOMIC DNA]</scope>
    <source>
        <strain evidence="9 10">DSM 19751</strain>
    </source>
</reference>
<dbReference type="AlphaFoldDB" id="A0A095VNJ8"/>
<dbReference type="eggNOG" id="COG2124">
    <property type="taxonomic scope" value="Bacteria"/>
</dbReference>
<dbReference type="InterPro" id="IPR002397">
    <property type="entry name" value="Cyt_P450_B"/>
</dbReference>
<keyword evidence="6 8" id="KW-0408">Iron</keyword>
<evidence type="ECO:0000313" key="9">
    <source>
        <dbReference type="EMBL" id="KGE02668.1"/>
    </source>
</evidence>
<dbReference type="PATRIC" id="fig|1265313.6.peg.2606"/>
<evidence type="ECO:0000256" key="1">
    <source>
        <dbReference type="ARBA" id="ARBA00001971"/>
    </source>
</evidence>
<dbReference type="GO" id="GO:0020037">
    <property type="term" value="F:heme binding"/>
    <property type="evidence" value="ECO:0007669"/>
    <property type="project" value="InterPro"/>
</dbReference>
<evidence type="ECO:0000256" key="3">
    <source>
        <dbReference type="ARBA" id="ARBA00022617"/>
    </source>
</evidence>
<dbReference type="InterPro" id="IPR001128">
    <property type="entry name" value="Cyt_P450"/>
</dbReference>
<dbReference type="Gene3D" id="1.10.630.10">
    <property type="entry name" value="Cytochrome P450"/>
    <property type="match status" value="1"/>
</dbReference>
<dbReference type="RefSeq" id="WP_084592395.1">
    <property type="nucleotide sequence ID" value="NZ_KN234747.1"/>
</dbReference>
<evidence type="ECO:0000256" key="2">
    <source>
        <dbReference type="ARBA" id="ARBA00010617"/>
    </source>
</evidence>
<dbReference type="PANTHER" id="PTHR46696">
    <property type="entry name" value="P450, PUTATIVE (EUROFUNG)-RELATED"/>
    <property type="match status" value="1"/>
</dbReference>
<evidence type="ECO:0000256" key="8">
    <source>
        <dbReference type="RuleBase" id="RU000461"/>
    </source>
</evidence>
<evidence type="ECO:0000256" key="5">
    <source>
        <dbReference type="ARBA" id="ARBA00023002"/>
    </source>
</evidence>
<proteinExistence type="inferred from homology"/>
<organism evidence="9 10">
    <name type="scientific">Pseudohaliea rubra DSM 19751</name>
    <dbReference type="NCBI Taxonomy" id="1265313"/>
    <lineage>
        <taxon>Bacteria</taxon>
        <taxon>Pseudomonadati</taxon>
        <taxon>Pseudomonadota</taxon>
        <taxon>Gammaproteobacteria</taxon>
        <taxon>Cellvibrionales</taxon>
        <taxon>Halieaceae</taxon>
        <taxon>Pseudohaliea</taxon>
    </lineage>
</organism>
<keyword evidence="4 8" id="KW-0479">Metal-binding</keyword>
<evidence type="ECO:0000313" key="10">
    <source>
        <dbReference type="Proteomes" id="UP000029640"/>
    </source>
</evidence>
<name>A0A095VNJ8_9GAMM</name>
<evidence type="ECO:0000256" key="6">
    <source>
        <dbReference type="ARBA" id="ARBA00023004"/>
    </source>
</evidence>